<dbReference type="Pfam" id="PF01266">
    <property type="entry name" value="DAO"/>
    <property type="match status" value="1"/>
</dbReference>
<feature type="domain" description="FAD dependent oxidoreductase" evidence="6">
    <location>
        <begin position="17"/>
        <end position="374"/>
    </location>
</feature>
<dbReference type="Proteomes" id="UP000603728">
    <property type="component" value="Unassembled WGS sequence"/>
</dbReference>
<keyword evidence="8" id="KW-1185">Reference proteome</keyword>
<dbReference type="InterPro" id="IPR000447">
    <property type="entry name" value="G3P_DH_FAD-dep"/>
</dbReference>
<name>A0ABS1KIW6_9FLAO</name>
<evidence type="ECO:0000313" key="7">
    <source>
        <dbReference type="EMBL" id="MBL0739198.1"/>
    </source>
</evidence>
<keyword evidence="5" id="KW-0560">Oxidoreductase</keyword>
<comment type="caution">
    <text evidence="7">The sequence shown here is derived from an EMBL/GenBank/DDBJ whole genome shotgun (WGS) entry which is preliminary data.</text>
</comment>
<evidence type="ECO:0000259" key="6">
    <source>
        <dbReference type="Pfam" id="PF01266"/>
    </source>
</evidence>
<dbReference type="SUPFAM" id="SSF54373">
    <property type="entry name" value="FAD-linked reductases, C-terminal domain"/>
    <property type="match status" value="1"/>
</dbReference>
<dbReference type="PANTHER" id="PTHR11985:SF35">
    <property type="entry name" value="ANAEROBIC GLYCEROL-3-PHOSPHATE DEHYDROGENASE SUBUNIT A"/>
    <property type="match status" value="1"/>
</dbReference>
<keyword evidence="3" id="KW-0285">Flavoprotein</keyword>
<keyword evidence="4" id="KW-0274">FAD</keyword>
<evidence type="ECO:0000313" key="8">
    <source>
        <dbReference type="Proteomes" id="UP000603728"/>
    </source>
</evidence>
<reference evidence="7 8" key="1">
    <citation type="submission" date="2021-01" db="EMBL/GenBank/DDBJ databases">
        <title>Genome seq and assembly of Flavobacterium sp. GN10.</title>
        <authorList>
            <person name="Chhetri G."/>
        </authorList>
    </citation>
    <scope>NUCLEOTIDE SEQUENCE [LARGE SCALE GENOMIC DNA]</scope>
    <source>
        <strain evidence="7 8">GN10</strain>
    </source>
</reference>
<dbReference type="Gene3D" id="3.30.9.10">
    <property type="entry name" value="D-Amino Acid Oxidase, subunit A, domain 2"/>
    <property type="match status" value="1"/>
</dbReference>
<dbReference type="PANTHER" id="PTHR11985">
    <property type="entry name" value="GLYCEROL-3-PHOSPHATE DEHYDROGENASE"/>
    <property type="match status" value="1"/>
</dbReference>
<dbReference type="InterPro" id="IPR036188">
    <property type="entry name" value="FAD/NAD-bd_sf"/>
</dbReference>
<comment type="similarity">
    <text evidence="2">Belongs to the FAD-dependent glycerol-3-phosphate dehydrogenase family.</text>
</comment>
<evidence type="ECO:0000256" key="1">
    <source>
        <dbReference type="ARBA" id="ARBA00001974"/>
    </source>
</evidence>
<sequence length="538" mass="60037">MNRSEQLPKLQNTEKWDVIIIGGGASGLGTAVDAASRGYKTVLFEAVDFAKGTSSRSTKLVHGGVRYLAQGDVHLVREALKERGLLAQNANHLVKNQSFVIPNYHWFSGYFYTIGLKIYDLLSGCLSLGSSKYLSKKKTIELLPNVEENGLVNGVIYHDGQFDDSRLAINLAQTAVENGACILNYTKVVNLLKDDKNQLIGIQVQDQESGIKYDIKGSAIINATGVFTNAIMKLNDNVYKKYIVPSQGIHLVFDKSFLPGENALMIPKTKDGRVLFAVPWHNRVVVGTTDTLIKKQSLEPIALESEIQFVLETAQRFLTKKPTRADVLSVFAGLRPLAAPKEEGKSTKEVSRSHKIIVSETGLITITGGKWTTYRKMAEEIIDKAILKGKLPKKECGTEHLSIHGNTPTTSFDRENHLYIYGSDIPKIIELQEREPELQERLHPNYEFTMAEVVWAIRYEMARTVDDILARRVRLLFLDARAAIEVSEKTARTIAKELGHNEAWINTEIANFKQIAKGFLLSEFQQIANSADFEDLSA</sequence>
<comment type="cofactor">
    <cofactor evidence="1">
        <name>FAD</name>
        <dbReference type="ChEBI" id="CHEBI:57692"/>
    </cofactor>
</comment>
<dbReference type="Gene3D" id="3.50.50.60">
    <property type="entry name" value="FAD/NAD(P)-binding domain"/>
    <property type="match status" value="1"/>
</dbReference>
<dbReference type="InterPro" id="IPR038299">
    <property type="entry name" value="DAO_C_sf"/>
</dbReference>
<evidence type="ECO:0000256" key="2">
    <source>
        <dbReference type="ARBA" id="ARBA00007330"/>
    </source>
</evidence>
<gene>
    <name evidence="7" type="ORF">JI750_20065</name>
</gene>
<accession>A0ABS1KIW6</accession>
<dbReference type="PROSITE" id="PS00978">
    <property type="entry name" value="FAD_G3PDH_2"/>
    <property type="match status" value="1"/>
</dbReference>
<organism evidence="7 8">
    <name type="scientific">Flavobacterium tagetis</name>
    <dbReference type="NCBI Taxonomy" id="2801336"/>
    <lineage>
        <taxon>Bacteria</taxon>
        <taxon>Pseudomonadati</taxon>
        <taxon>Bacteroidota</taxon>
        <taxon>Flavobacteriia</taxon>
        <taxon>Flavobacteriales</taxon>
        <taxon>Flavobacteriaceae</taxon>
        <taxon>Flavobacterium</taxon>
    </lineage>
</organism>
<dbReference type="PRINTS" id="PR01001">
    <property type="entry name" value="FADG3PDH"/>
</dbReference>
<dbReference type="InterPro" id="IPR006076">
    <property type="entry name" value="FAD-dep_OxRdtase"/>
</dbReference>
<dbReference type="Gene3D" id="1.10.8.870">
    <property type="entry name" value="Alpha-glycerophosphate oxidase, cap domain"/>
    <property type="match status" value="1"/>
</dbReference>
<dbReference type="RefSeq" id="WP_202006212.1">
    <property type="nucleotide sequence ID" value="NZ_JAERSF010000005.1"/>
</dbReference>
<dbReference type="SUPFAM" id="SSF51905">
    <property type="entry name" value="FAD/NAD(P)-binding domain"/>
    <property type="match status" value="1"/>
</dbReference>
<evidence type="ECO:0000256" key="5">
    <source>
        <dbReference type="ARBA" id="ARBA00023002"/>
    </source>
</evidence>
<evidence type="ECO:0000256" key="4">
    <source>
        <dbReference type="ARBA" id="ARBA00022827"/>
    </source>
</evidence>
<protein>
    <submittedName>
        <fullName evidence="7">Glycerol-3-phosphate dehydrogenase/oxidase</fullName>
    </submittedName>
</protein>
<dbReference type="EMBL" id="JAERSF010000005">
    <property type="protein sequence ID" value="MBL0739198.1"/>
    <property type="molecule type" value="Genomic_DNA"/>
</dbReference>
<proteinExistence type="inferred from homology"/>
<evidence type="ECO:0000256" key="3">
    <source>
        <dbReference type="ARBA" id="ARBA00022630"/>
    </source>
</evidence>